<name>A0A8H5AQW7_9AGAR</name>
<feature type="region of interest" description="Disordered" evidence="1">
    <location>
        <begin position="353"/>
        <end position="383"/>
    </location>
</feature>
<evidence type="ECO:0000256" key="1">
    <source>
        <dbReference type="SAM" id="MobiDB-lite"/>
    </source>
</evidence>
<evidence type="ECO:0000313" key="2">
    <source>
        <dbReference type="EMBL" id="KAF5309234.1"/>
    </source>
</evidence>
<feature type="compositionally biased region" description="Polar residues" evidence="1">
    <location>
        <begin position="370"/>
        <end position="380"/>
    </location>
</feature>
<comment type="caution">
    <text evidence="2">The sequence shown here is derived from an EMBL/GenBank/DDBJ whole genome shotgun (WGS) entry which is preliminary data.</text>
</comment>
<reference evidence="2 3" key="1">
    <citation type="journal article" date="2020" name="ISME J.">
        <title>Uncovering the hidden diversity of litter-decomposition mechanisms in mushroom-forming fungi.</title>
        <authorList>
            <person name="Floudas D."/>
            <person name="Bentzer J."/>
            <person name="Ahren D."/>
            <person name="Johansson T."/>
            <person name="Persson P."/>
            <person name="Tunlid A."/>
        </authorList>
    </citation>
    <scope>NUCLEOTIDE SEQUENCE [LARGE SCALE GENOMIC DNA]</scope>
    <source>
        <strain evidence="2 3">CBS 101986</strain>
    </source>
</reference>
<evidence type="ECO:0008006" key="4">
    <source>
        <dbReference type="Google" id="ProtNLM"/>
    </source>
</evidence>
<dbReference type="SUPFAM" id="SSF56112">
    <property type="entry name" value="Protein kinase-like (PK-like)"/>
    <property type="match status" value="1"/>
</dbReference>
<protein>
    <recommendedName>
        <fullName evidence="4">Protein kinase domain-containing protein</fullName>
    </recommendedName>
</protein>
<feature type="region of interest" description="Disordered" evidence="1">
    <location>
        <begin position="288"/>
        <end position="340"/>
    </location>
</feature>
<feature type="region of interest" description="Disordered" evidence="1">
    <location>
        <begin position="753"/>
        <end position="780"/>
    </location>
</feature>
<keyword evidence="3" id="KW-1185">Reference proteome</keyword>
<organism evidence="2 3">
    <name type="scientific">Psilocybe cf. subviscida</name>
    <dbReference type="NCBI Taxonomy" id="2480587"/>
    <lineage>
        <taxon>Eukaryota</taxon>
        <taxon>Fungi</taxon>
        <taxon>Dikarya</taxon>
        <taxon>Basidiomycota</taxon>
        <taxon>Agaricomycotina</taxon>
        <taxon>Agaricomycetes</taxon>
        <taxon>Agaricomycetidae</taxon>
        <taxon>Agaricales</taxon>
        <taxon>Agaricineae</taxon>
        <taxon>Strophariaceae</taxon>
        <taxon>Psilocybe</taxon>
    </lineage>
</organism>
<accession>A0A8H5AQW7</accession>
<proteinExistence type="predicted"/>
<sequence>MDPFPEAGEQSVAGGSSVDAVAQDLPPRYLTDFLASRPGRYTRPPGVVPSYATKPPMWFDLHLHEDLRLKRTAMIPDFFERLSQFLHPYVHRKNAVYAVTDLNKLRLFPGIGERARGNTSFTLSENNIVSGVTTQTLGGCAIVASTLLFNLPYWSRVFTSSDRPFKVTQPVARADTFIFPYLASEAGHNKTLSSADKADVDLLFQYGMHNFLLYEFKNLDAGHLDTMNYILGHDGDFPYLTCSGPSHCKRQHHAGPKLAVTGHEVGPDAKYDGLFNLLGSTGTALAGTASSMRDPAHTGDSTGLDSIPEETAGPNFPNDRGNESSAEIQTAASSSLSSIPKAGTLAAKKRMNHFKDSPGHQGRSRKPSSLAKNQPFSSLDTPARMRKMKNKARDIIQQTWAELVYNDATFLVLSSGNYDIICMRHRASQTLYFSPILFATNDENPIHYNAIITSLMMLAYRDAVDRAWQQFAILHLPKGVAQPAFFGLSFHQSGLIHDEDDPRSKVEEMNKDLEAELMNAQSIACKIPKIHFTGTGGSADVYEDTICEPYDHRHWTTIFNSPKRRTASIPVHKLCLKVDEGMNNVRFDDSNRKYNTNPSSRIVYYRLTRVDDTGKEVDFYSGNLVMKFAFGNEASKESLQAEYNNYIYLSGTCAKDSLPRLFGIWSFKGSNAIGLLMECTGMSLDFWTYQSTRDRQSVLGKNKEKFAKALEPLHKAGWVHRNLTSEHVIVSREGDPTIISLLHAQPFVELEERAMSQSTEERPKKLSTPEDEANSLLGWL</sequence>
<gene>
    <name evidence="2" type="ORF">D9619_012714</name>
</gene>
<dbReference type="AlphaFoldDB" id="A0A8H5AQW7"/>
<dbReference type="Proteomes" id="UP000567179">
    <property type="component" value="Unassembled WGS sequence"/>
</dbReference>
<dbReference type="EMBL" id="JAACJJ010000060">
    <property type="protein sequence ID" value="KAF5309234.1"/>
    <property type="molecule type" value="Genomic_DNA"/>
</dbReference>
<evidence type="ECO:0000313" key="3">
    <source>
        <dbReference type="Proteomes" id="UP000567179"/>
    </source>
</evidence>
<dbReference type="OrthoDB" id="2931579at2759"/>
<dbReference type="InterPro" id="IPR011009">
    <property type="entry name" value="Kinase-like_dom_sf"/>
</dbReference>
<feature type="compositionally biased region" description="Polar residues" evidence="1">
    <location>
        <begin position="323"/>
        <end position="338"/>
    </location>
</feature>
<feature type="compositionally biased region" description="Basic and acidic residues" evidence="1">
    <location>
        <begin position="753"/>
        <end position="768"/>
    </location>
</feature>